<dbReference type="AlphaFoldDB" id="A0A6N2YK71"/>
<dbReference type="EMBL" id="CACRTW010000003">
    <property type="protein sequence ID" value="VYT65842.1"/>
    <property type="molecule type" value="Genomic_DNA"/>
</dbReference>
<evidence type="ECO:0000256" key="1">
    <source>
        <dbReference type="SAM" id="Phobius"/>
    </source>
</evidence>
<sequence length="196" mass="21531">MRNYYQIKTVASAPPRRLIPIGIVISVTGLVLTIVSLFSALSSSANIYGSLSYTFLLLGLFFFVDGLLLVFTASKQQEKLLGLRQSLLEDDPQIAASADEFMAQRKALTQQGEITGIFIVHNATKDLYYVGQSAKAIDRAAIQFLGRGNCDVYADYKYGDSFSVRIIPLSESGYESLNELKRAAIHALEAAGEELY</sequence>
<reference evidence="2" key="1">
    <citation type="submission" date="2019-11" db="EMBL/GenBank/DDBJ databases">
        <authorList>
            <person name="Feng L."/>
        </authorList>
    </citation>
    <scope>NUCLEOTIDE SEQUENCE</scope>
    <source>
        <strain evidence="2">CaerofaciensLFYP39</strain>
    </source>
</reference>
<keyword evidence="1" id="KW-0812">Transmembrane</keyword>
<keyword evidence="1" id="KW-1133">Transmembrane helix</keyword>
<proteinExistence type="predicted"/>
<protein>
    <submittedName>
        <fullName evidence="2">Uncharacterized protein</fullName>
    </submittedName>
</protein>
<feature type="transmembrane region" description="Helical" evidence="1">
    <location>
        <begin position="53"/>
        <end position="74"/>
    </location>
</feature>
<feature type="transmembrane region" description="Helical" evidence="1">
    <location>
        <begin position="21"/>
        <end position="41"/>
    </location>
</feature>
<keyword evidence="1" id="KW-0472">Membrane</keyword>
<organism evidence="2">
    <name type="scientific">Collinsella aerofaciens</name>
    <dbReference type="NCBI Taxonomy" id="74426"/>
    <lineage>
        <taxon>Bacteria</taxon>
        <taxon>Bacillati</taxon>
        <taxon>Actinomycetota</taxon>
        <taxon>Coriobacteriia</taxon>
        <taxon>Coriobacteriales</taxon>
        <taxon>Coriobacteriaceae</taxon>
        <taxon>Collinsella</taxon>
    </lineage>
</organism>
<name>A0A6N2YK71_9ACTN</name>
<gene>
    <name evidence="2" type="ORF">CALFYP39_00243</name>
</gene>
<accession>A0A6N2YK71</accession>
<dbReference type="RefSeq" id="WP_156597214.1">
    <property type="nucleotide sequence ID" value="NZ_CACRTW010000003.1"/>
</dbReference>
<evidence type="ECO:0000313" key="2">
    <source>
        <dbReference type="EMBL" id="VYT65842.1"/>
    </source>
</evidence>